<organism evidence="2 3">
    <name type="scientific">Parelaphostrongylus tenuis</name>
    <name type="common">Meningeal worm</name>
    <dbReference type="NCBI Taxonomy" id="148309"/>
    <lineage>
        <taxon>Eukaryota</taxon>
        <taxon>Metazoa</taxon>
        <taxon>Ecdysozoa</taxon>
        <taxon>Nematoda</taxon>
        <taxon>Chromadorea</taxon>
        <taxon>Rhabditida</taxon>
        <taxon>Rhabditina</taxon>
        <taxon>Rhabditomorpha</taxon>
        <taxon>Strongyloidea</taxon>
        <taxon>Metastrongylidae</taxon>
        <taxon>Parelaphostrongylus</taxon>
    </lineage>
</organism>
<evidence type="ECO:0000313" key="3">
    <source>
        <dbReference type="Proteomes" id="UP001196413"/>
    </source>
</evidence>
<accession>A0AAD5R5X1</accession>
<gene>
    <name evidence="2" type="ORF">KIN20_031713</name>
</gene>
<evidence type="ECO:0000256" key="1">
    <source>
        <dbReference type="SAM" id="SignalP"/>
    </source>
</evidence>
<feature type="signal peptide" evidence="1">
    <location>
        <begin position="1"/>
        <end position="18"/>
    </location>
</feature>
<dbReference type="Proteomes" id="UP001196413">
    <property type="component" value="Unassembled WGS sequence"/>
</dbReference>
<feature type="chain" id="PRO_5042266066" evidence="1">
    <location>
        <begin position="19"/>
        <end position="73"/>
    </location>
</feature>
<reference evidence="2" key="1">
    <citation type="submission" date="2021-06" db="EMBL/GenBank/DDBJ databases">
        <title>Parelaphostrongylus tenuis whole genome reference sequence.</title>
        <authorList>
            <person name="Garwood T.J."/>
            <person name="Larsen P.A."/>
            <person name="Fountain-Jones N.M."/>
            <person name="Garbe J.R."/>
            <person name="Macchietto M.G."/>
            <person name="Kania S.A."/>
            <person name="Gerhold R.W."/>
            <person name="Richards J.E."/>
            <person name="Wolf T.M."/>
        </authorList>
    </citation>
    <scope>NUCLEOTIDE SEQUENCE</scope>
    <source>
        <strain evidence="2">MNPRO001-30</strain>
        <tissue evidence="2">Meninges</tissue>
    </source>
</reference>
<keyword evidence="3" id="KW-1185">Reference proteome</keyword>
<dbReference type="AlphaFoldDB" id="A0AAD5R5X1"/>
<name>A0AAD5R5X1_PARTN</name>
<evidence type="ECO:0000313" key="2">
    <source>
        <dbReference type="EMBL" id="KAJ1370067.1"/>
    </source>
</evidence>
<dbReference type="EMBL" id="JAHQIW010006725">
    <property type="protein sequence ID" value="KAJ1370067.1"/>
    <property type="molecule type" value="Genomic_DNA"/>
</dbReference>
<sequence>MVRSASCLFWLLLTRIIGCDMVSEQSDARYVVEEHLLQRLQQVASVEEQLEDYPSSRLYVLSSVQSDSLLAWV</sequence>
<keyword evidence="1" id="KW-0732">Signal</keyword>
<proteinExistence type="predicted"/>
<protein>
    <submittedName>
        <fullName evidence="2">Uncharacterized protein</fullName>
    </submittedName>
</protein>
<comment type="caution">
    <text evidence="2">The sequence shown here is derived from an EMBL/GenBank/DDBJ whole genome shotgun (WGS) entry which is preliminary data.</text>
</comment>